<sequence>MYPKKEQFAKFWALEEPPSLVSNWSEEDKKYSPSKLGDSREYALQRFWALEKRLAKNPKLKKIDTDCMMEYETMGHMSRVLPSSRDQVSYFLPHHGVLNEKSLTTKLRLVFNGLASTDTKVSFIDIQGKGPNVPDELLSSYDFVSTMWLFVHILPKLDAILNSGPVLPLSSSLDDMDALTTALFLIGKRLTSLPDPDLRDVATNCLSKFQQIQLLSQHFWSRWSKEYVTELQQRKKLQKE</sequence>
<dbReference type="PANTHER" id="PTHR47331">
    <property type="entry name" value="PHD-TYPE DOMAIN-CONTAINING PROTEIN"/>
    <property type="match status" value="1"/>
</dbReference>
<protein>
    <recommendedName>
        <fullName evidence="1">DUF5641 domain-containing protein</fullName>
    </recommendedName>
</protein>
<dbReference type="AlphaFoldDB" id="A0AAV8XEX0"/>
<evidence type="ECO:0000259" key="1">
    <source>
        <dbReference type="Pfam" id="PF18701"/>
    </source>
</evidence>
<organism evidence="2 3">
    <name type="scientific">Rhamnusium bicolor</name>
    <dbReference type="NCBI Taxonomy" id="1586634"/>
    <lineage>
        <taxon>Eukaryota</taxon>
        <taxon>Metazoa</taxon>
        <taxon>Ecdysozoa</taxon>
        <taxon>Arthropoda</taxon>
        <taxon>Hexapoda</taxon>
        <taxon>Insecta</taxon>
        <taxon>Pterygota</taxon>
        <taxon>Neoptera</taxon>
        <taxon>Endopterygota</taxon>
        <taxon>Coleoptera</taxon>
        <taxon>Polyphaga</taxon>
        <taxon>Cucujiformia</taxon>
        <taxon>Chrysomeloidea</taxon>
        <taxon>Cerambycidae</taxon>
        <taxon>Lepturinae</taxon>
        <taxon>Rhagiini</taxon>
        <taxon>Rhamnusium</taxon>
    </lineage>
</organism>
<feature type="domain" description="DUF5641" evidence="1">
    <location>
        <begin position="207"/>
        <end position="239"/>
    </location>
</feature>
<proteinExistence type="predicted"/>
<dbReference type="InterPro" id="IPR040676">
    <property type="entry name" value="DUF5641"/>
</dbReference>
<accession>A0AAV8XEX0</accession>
<dbReference type="Pfam" id="PF18701">
    <property type="entry name" value="DUF5641"/>
    <property type="match status" value="1"/>
</dbReference>
<name>A0AAV8XEX0_9CUCU</name>
<dbReference type="EMBL" id="JANEYF010003354">
    <property type="protein sequence ID" value="KAJ8937089.1"/>
    <property type="molecule type" value="Genomic_DNA"/>
</dbReference>
<gene>
    <name evidence="2" type="ORF">NQ314_012032</name>
</gene>
<keyword evidence="3" id="KW-1185">Reference proteome</keyword>
<evidence type="ECO:0000313" key="2">
    <source>
        <dbReference type="EMBL" id="KAJ8937089.1"/>
    </source>
</evidence>
<evidence type="ECO:0000313" key="3">
    <source>
        <dbReference type="Proteomes" id="UP001162156"/>
    </source>
</evidence>
<dbReference type="Proteomes" id="UP001162156">
    <property type="component" value="Unassembled WGS sequence"/>
</dbReference>
<reference evidence="2" key="1">
    <citation type="journal article" date="2023" name="Insect Mol. Biol.">
        <title>Genome sequencing provides insights into the evolution of gene families encoding plant cell wall-degrading enzymes in longhorned beetles.</title>
        <authorList>
            <person name="Shin N.R."/>
            <person name="Okamura Y."/>
            <person name="Kirsch R."/>
            <person name="Pauchet Y."/>
        </authorList>
    </citation>
    <scope>NUCLEOTIDE SEQUENCE</scope>
    <source>
        <strain evidence="2">RBIC_L_NR</strain>
    </source>
</reference>
<dbReference type="PANTHER" id="PTHR47331:SF1">
    <property type="entry name" value="GAG-LIKE PROTEIN"/>
    <property type="match status" value="1"/>
</dbReference>
<comment type="caution">
    <text evidence="2">The sequence shown here is derived from an EMBL/GenBank/DDBJ whole genome shotgun (WGS) entry which is preliminary data.</text>
</comment>